<dbReference type="RefSeq" id="WP_218325926.1">
    <property type="nucleotide sequence ID" value="NZ_JAHUZB010000003.1"/>
</dbReference>
<evidence type="ECO:0008006" key="3">
    <source>
        <dbReference type="Google" id="ProtNLM"/>
    </source>
</evidence>
<comment type="caution">
    <text evidence="1">The sequence shown here is derived from an EMBL/GenBank/DDBJ whole genome shotgun (WGS) entry which is preliminary data.</text>
</comment>
<sequence>MTFSTQDLTYRVTLDTENNLFIVYIPNSDHRASGVTIEEAISKLKKTA</sequence>
<evidence type="ECO:0000313" key="2">
    <source>
        <dbReference type="Proteomes" id="UP000774130"/>
    </source>
</evidence>
<evidence type="ECO:0000313" key="1">
    <source>
        <dbReference type="EMBL" id="MBV7390881.1"/>
    </source>
</evidence>
<protein>
    <recommendedName>
        <fullName evidence="3">HicB family protein</fullName>
    </recommendedName>
</protein>
<proteinExistence type="predicted"/>
<dbReference type="Proteomes" id="UP000774130">
    <property type="component" value="Unassembled WGS sequence"/>
</dbReference>
<accession>A0ABS6TDB6</accession>
<gene>
    <name evidence="1" type="ORF">KUA55_09325</name>
</gene>
<name>A0ABS6TDB6_9ENTE</name>
<reference evidence="1 2" key="1">
    <citation type="submission" date="2021-06" db="EMBL/GenBank/DDBJ databases">
        <title>Enterococcus alishanensis sp. nov., a novel lactic acid bacterium isolated from fresh coffee beans.</title>
        <authorList>
            <person name="Chen Y.-S."/>
        </authorList>
    </citation>
    <scope>NUCLEOTIDE SEQUENCE [LARGE SCALE GENOMIC DNA]</scope>
    <source>
        <strain evidence="1 2">ALS3</strain>
    </source>
</reference>
<organism evidence="1 2">
    <name type="scientific">Enterococcus alishanensis</name>
    <dbReference type="NCBI Taxonomy" id="1303817"/>
    <lineage>
        <taxon>Bacteria</taxon>
        <taxon>Bacillati</taxon>
        <taxon>Bacillota</taxon>
        <taxon>Bacilli</taxon>
        <taxon>Lactobacillales</taxon>
        <taxon>Enterococcaceae</taxon>
        <taxon>Enterococcus</taxon>
    </lineage>
</organism>
<keyword evidence="2" id="KW-1185">Reference proteome</keyword>
<dbReference type="EMBL" id="JAHUZB010000003">
    <property type="protein sequence ID" value="MBV7390881.1"/>
    <property type="molecule type" value="Genomic_DNA"/>
</dbReference>